<evidence type="ECO:0000313" key="2">
    <source>
        <dbReference type="EMBL" id="CAD8199925.1"/>
    </source>
</evidence>
<evidence type="ECO:0000313" key="3">
    <source>
        <dbReference type="Proteomes" id="UP000683925"/>
    </source>
</evidence>
<reference evidence="2" key="1">
    <citation type="submission" date="2021-01" db="EMBL/GenBank/DDBJ databases">
        <authorList>
            <consortium name="Genoscope - CEA"/>
            <person name="William W."/>
        </authorList>
    </citation>
    <scope>NUCLEOTIDE SEQUENCE</scope>
</reference>
<evidence type="ECO:0000256" key="1">
    <source>
        <dbReference type="SAM" id="MobiDB-lite"/>
    </source>
</evidence>
<dbReference type="EMBL" id="CAJJDP010000120">
    <property type="protein sequence ID" value="CAD8199925.1"/>
    <property type="molecule type" value="Genomic_DNA"/>
</dbReference>
<protein>
    <recommendedName>
        <fullName evidence="4">VWFA domain-containing protein</fullName>
    </recommendedName>
</protein>
<gene>
    <name evidence="2" type="ORF">POCTA_138.1.T1200198</name>
</gene>
<evidence type="ECO:0008006" key="4">
    <source>
        <dbReference type="Google" id="ProtNLM"/>
    </source>
</evidence>
<comment type="caution">
    <text evidence="2">The sequence shown here is derived from an EMBL/GenBank/DDBJ whole genome shotgun (WGS) entry which is preliminary data.</text>
</comment>
<dbReference type="Proteomes" id="UP000683925">
    <property type="component" value="Unassembled WGS sequence"/>
</dbReference>
<dbReference type="AlphaFoldDB" id="A0A8S1XFL7"/>
<keyword evidence="3" id="KW-1185">Reference proteome</keyword>
<feature type="region of interest" description="Disordered" evidence="1">
    <location>
        <begin position="366"/>
        <end position="386"/>
    </location>
</feature>
<name>A0A8S1XFL7_PAROT</name>
<dbReference type="PANTHER" id="PTHR45737:SF6">
    <property type="entry name" value="VON WILLEBRAND FACTOR A DOMAIN-CONTAINING PROTEIN 5A"/>
    <property type="match status" value="1"/>
</dbReference>
<proteinExistence type="predicted"/>
<accession>A0A8S1XFL7</accession>
<dbReference type="PANTHER" id="PTHR45737">
    <property type="entry name" value="VON WILLEBRAND FACTOR A DOMAIN-CONTAINING PROTEIN 5A"/>
    <property type="match status" value="1"/>
</dbReference>
<dbReference type="OrthoDB" id="312927at2759"/>
<sequence length="498" mass="58190">MEANMNGTEILKPLSQVVYNKQYGKSKSTTLNVFLLTDGEVEALPIIDLVKKNNQAETRVYTLGIGEGCSQFLIKRLAEVGNGKYQFVSDNEDINAKVIDLLEDSLTPYLKEFTLQSNVNNIAQIIPNPESVVCLKKNQELTIQVLFSIDQQTDNLQFTLSCFDPQDQKPIKYEVSLNLHTSQENEYFHKLATHKFITFYEDSLNNGENDLNFIKINKQSIDDQDIINTSITHQILSKKTAFVCEVCELEDNFKQQKNQKVYITQNKRENNVQQEMQKCSLSSRQIPLSYMPRSRPMSNCFKKQSCVQEFACKKKLSISKVADPSSEDEEDESKEDIKCTKELKQRKCQKKNYECDKIEAMIQEDSEVRKKEKSRSREKQMRLRGSFHQEEDLPKQQITQVYKIEYEQVISYAKADGAFEYDQMFEQKLNFEGWKNEQNYPQNIWLTLLALLYLDQFCSQNRKSWQLVYQKGIQFLQKNGVNYKQIKEVYLQKQLVQI</sequence>
<organism evidence="2 3">
    <name type="scientific">Paramecium octaurelia</name>
    <dbReference type="NCBI Taxonomy" id="43137"/>
    <lineage>
        <taxon>Eukaryota</taxon>
        <taxon>Sar</taxon>
        <taxon>Alveolata</taxon>
        <taxon>Ciliophora</taxon>
        <taxon>Intramacronucleata</taxon>
        <taxon>Oligohymenophorea</taxon>
        <taxon>Peniculida</taxon>
        <taxon>Parameciidae</taxon>
        <taxon>Paramecium</taxon>
    </lineage>
</organism>